<dbReference type="RefSeq" id="WP_036027439.1">
    <property type="nucleotide sequence ID" value="NZ_FMAE01000001.1"/>
</dbReference>
<evidence type="ECO:0000313" key="3">
    <source>
        <dbReference type="Proteomes" id="UP000183174"/>
    </source>
</evidence>
<keyword evidence="1" id="KW-0175">Coiled coil</keyword>
<evidence type="ECO:0000313" key="2">
    <source>
        <dbReference type="EMBL" id="SCB13340.1"/>
    </source>
</evidence>
<dbReference type="Proteomes" id="UP000183174">
    <property type="component" value="Unassembled WGS sequence"/>
</dbReference>
<sequence length="138" mass="15397">MVTIAEGVAAATTGLNFAKDLLGLKKIYEDAELKLNIASLNEALAKAKTALSDAEKLLRAKDTEIAELKKNFEFRGTLIEMRGYKYEKGADGKPTGFAFCQRCEQEGKLHRLTKSHRPQYFTCPNCARDFKGGVTQYR</sequence>
<dbReference type="EMBL" id="FMAE01000001">
    <property type="protein sequence ID" value="SCB13340.1"/>
    <property type="molecule type" value="Genomic_DNA"/>
</dbReference>
<feature type="coiled-coil region" evidence="1">
    <location>
        <begin position="37"/>
        <end position="71"/>
    </location>
</feature>
<dbReference type="AlphaFoldDB" id="A0A1C3UCX5"/>
<reference evidence="2 3" key="1">
    <citation type="submission" date="2016-08" db="EMBL/GenBank/DDBJ databases">
        <authorList>
            <person name="Seilhamer J.J."/>
        </authorList>
    </citation>
    <scope>NUCLEOTIDE SEQUENCE [LARGE SCALE GENOMIC DNA]</scope>
    <source>
        <strain evidence="2 3">CCBAU 10071</strain>
    </source>
</reference>
<evidence type="ECO:0000256" key="1">
    <source>
        <dbReference type="SAM" id="Coils"/>
    </source>
</evidence>
<proteinExistence type="predicted"/>
<protein>
    <submittedName>
        <fullName evidence="2">Uncharacterized protein</fullName>
    </submittedName>
</protein>
<name>A0A1C3UCX5_9BRAD</name>
<gene>
    <name evidence="2" type="ORF">GA0061099_1001963</name>
</gene>
<accession>A0A1C3UCX5</accession>
<organism evidence="2 3">
    <name type="scientific">Bradyrhizobium yuanmingense</name>
    <dbReference type="NCBI Taxonomy" id="108015"/>
    <lineage>
        <taxon>Bacteria</taxon>
        <taxon>Pseudomonadati</taxon>
        <taxon>Pseudomonadota</taxon>
        <taxon>Alphaproteobacteria</taxon>
        <taxon>Hyphomicrobiales</taxon>
        <taxon>Nitrobacteraceae</taxon>
        <taxon>Bradyrhizobium</taxon>
    </lineage>
</organism>